<feature type="binding site" evidence="3">
    <location>
        <position position="304"/>
    </location>
    <ligand>
        <name>Mn(2+)</name>
        <dbReference type="ChEBI" id="CHEBI:29035"/>
        <label>2</label>
    </ligand>
</feature>
<dbReference type="SUPFAM" id="SSF51182">
    <property type="entry name" value="RmlC-like cupins"/>
    <property type="match status" value="1"/>
</dbReference>
<dbReference type="InterPro" id="IPR011051">
    <property type="entry name" value="RmlC_Cupin_sf"/>
</dbReference>
<dbReference type="CDD" id="cd20304">
    <property type="entry name" value="cupin_OxDC_N"/>
    <property type="match status" value="1"/>
</dbReference>
<feature type="binding site" evidence="3">
    <location>
        <position position="311"/>
    </location>
    <ligand>
        <name>Mn(2+)</name>
        <dbReference type="ChEBI" id="CHEBI:29035"/>
        <label>2</label>
    </ligand>
</feature>
<protein>
    <submittedName>
        <fullName evidence="6">Oxalate decarboxylase</fullName>
    </submittedName>
</protein>
<feature type="domain" description="Cupin type-1" evidence="5">
    <location>
        <begin position="80"/>
        <end position="225"/>
    </location>
</feature>
<feature type="region of interest" description="Disordered" evidence="4">
    <location>
        <begin position="40"/>
        <end position="71"/>
    </location>
</feature>
<feature type="binding site" evidence="3">
    <location>
        <position position="127"/>
    </location>
    <ligand>
        <name>Mn(2+)</name>
        <dbReference type="ChEBI" id="CHEBI:29035"/>
        <label>1</label>
    </ligand>
</feature>
<feature type="binding site" evidence="3">
    <location>
        <position position="172"/>
    </location>
    <ligand>
        <name>Mn(2+)</name>
        <dbReference type="ChEBI" id="CHEBI:29035"/>
        <label>1</label>
    </ligand>
</feature>
<dbReference type="InterPro" id="IPR014710">
    <property type="entry name" value="RmlC-like_jellyroll"/>
</dbReference>
<dbReference type="AlphaFoldDB" id="A0A346DZZ2"/>
<dbReference type="KEGG" id="ppet:C9I82_333"/>
<keyword evidence="1 3" id="KW-0479">Metal-binding</keyword>
<dbReference type="EMBL" id="CP028374">
    <property type="protein sequence ID" value="AXN02297.1"/>
    <property type="molecule type" value="Genomic_DNA"/>
</dbReference>
<feature type="binding site" evidence="3">
    <location>
        <position position="129"/>
    </location>
    <ligand>
        <name>Mn(2+)</name>
        <dbReference type="ChEBI" id="CHEBI:29035"/>
        <label>1</label>
    </ligand>
</feature>
<sequence>MIRKIKLIMKLISRRNFMKLAASGAIAISTTNKINAKSLLSDLNTPRGGSDPGPHNELRDQENPDIINPPLTDKGTLPNLRFSFSDSHIRNESGGWTRQITQRELTVSKTISGVNMRLNTGGIRELHWHKEAEWAYMLYGNAQITAMDTNGKFFIDNIKTDDLWYFPPGIPHSIQGLIPDGCEFILAFDNGNFDEDSTFLLSDWFKHTPTDILSKNFQISKKNFNILPKPEEKYIFQGTKNKIKYNINKKYISKKKFSYKMSVKKAIKFKKGKIKIADTSNFKISKNISAALVELKKGAIRELHWHPNNDEWQYYIIGKAKMGVFASSDTARTFDMKAGDVGYIPFAMGHYIENIGNETLKFLEIFKSSYYADISLKQWLSLTPEQLIQDHLNLNSNFKKSLNKEKTPII</sequence>
<evidence type="ECO:0000256" key="4">
    <source>
        <dbReference type="SAM" id="MobiDB-lite"/>
    </source>
</evidence>
<feature type="domain" description="Cupin type-1" evidence="5">
    <location>
        <begin position="259"/>
        <end position="400"/>
    </location>
</feature>
<name>A0A346DZZ2_9ENTR</name>
<dbReference type="Gene3D" id="2.60.120.10">
    <property type="entry name" value="Jelly Rolls"/>
    <property type="match status" value="2"/>
</dbReference>
<evidence type="ECO:0000313" key="7">
    <source>
        <dbReference type="Proteomes" id="UP000256856"/>
    </source>
</evidence>
<dbReference type="CDD" id="cd20305">
    <property type="entry name" value="cupin_OxDC_C"/>
    <property type="match status" value="1"/>
</dbReference>
<feature type="binding site" evidence="3">
    <location>
        <position position="133"/>
    </location>
    <ligand>
        <name>Mn(2+)</name>
        <dbReference type="ChEBI" id="CHEBI:29035"/>
        <label>1</label>
    </ligand>
</feature>
<organism evidence="6 7">
    <name type="scientific">Candidatus Purcelliella pentastirinorum</name>
    <dbReference type="NCBI Taxonomy" id="472834"/>
    <lineage>
        <taxon>Bacteria</taxon>
        <taxon>Pseudomonadati</taxon>
        <taxon>Pseudomonadota</taxon>
        <taxon>Gammaproteobacteria</taxon>
        <taxon>Enterobacterales</taxon>
        <taxon>Enterobacteriaceae</taxon>
        <taxon>Candidatus Purcelliella</taxon>
    </lineage>
</organism>
<dbReference type="NCBIfam" id="TIGR03404">
    <property type="entry name" value="bicupin_oxalic"/>
    <property type="match status" value="1"/>
</dbReference>
<keyword evidence="7" id="KW-1185">Reference proteome</keyword>
<evidence type="ECO:0000256" key="3">
    <source>
        <dbReference type="PIRSR" id="PIRSR617774-2"/>
    </source>
</evidence>
<dbReference type="SMART" id="SM00835">
    <property type="entry name" value="Cupin_1"/>
    <property type="match status" value="2"/>
</dbReference>
<dbReference type="PANTHER" id="PTHR35848:SF9">
    <property type="entry name" value="SLL1358 PROTEIN"/>
    <property type="match status" value="1"/>
</dbReference>
<dbReference type="Pfam" id="PF00190">
    <property type="entry name" value="Cupin_1"/>
    <property type="match status" value="2"/>
</dbReference>
<gene>
    <name evidence="6" type="ORF">C9I82_333</name>
</gene>
<evidence type="ECO:0000313" key="6">
    <source>
        <dbReference type="EMBL" id="AXN02297.1"/>
    </source>
</evidence>
<feature type="binding site" evidence="3">
    <location>
        <position position="306"/>
    </location>
    <ligand>
        <name>Mn(2+)</name>
        <dbReference type="ChEBI" id="CHEBI:29035"/>
        <label>2</label>
    </ligand>
</feature>
<dbReference type="InterPro" id="IPR017774">
    <property type="entry name" value="Bicupin_oxalate_deCO2ase/Oxase"/>
</dbReference>
<accession>A0A346DZZ2</accession>
<dbReference type="Proteomes" id="UP000256856">
    <property type="component" value="Chromosome"/>
</dbReference>
<dbReference type="InterPro" id="IPR051610">
    <property type="entry name" value="GPI/OXD"/>
</dbReference>
<feature type="active site" description="Proton donor" evidence="2">
    <location>
        <position position="364"/>
    </location>
</feature>
<proteinExistence type="predicted"/>
<reference evidence="6 7" key="1">
    <citation type="submission" date="2018-03" db="EMBL/GenBank/DDBJ databases">
        <title>A parallel universe: an anciently diverged bacterial symbiosis in a Hawaiian planthopper (Hemiptera: Cixiidae) reveals rearranged nutritional responsibilities.</title>
        <authorList>
            <person name="Bennett G."/>
            <person name="Mao M."/>
        </authorList>
    </citation>
    <scope>NUCLEOTIDE SEQUENCE [LARGE SCALE GENOMIC DNA]</scope>
    <source>
        <strain evidence="6 7">OLIH</strain>
    </source>
</reference>
<dbReference type="GO" id="GO:0033609">
    <property type="term" value="P:oxalate metabolic process"/>
    <property type="evidence" value="ECO:0007669"/>
    <property type="project" value="InterPro"/>
</dbReference>
<evidence type="ECO:0000259" key="5">
    <source>
        <dbReference type="SMART" id="SM00835"/>
    </source>
</evidence>
<feature type="binding site" evidence="3">
    <location>
        <position position="350"/>
    </location>
    <ligand>
        <name>Mn(2+)</name>
        <dbReference type="ChEBI" id="CHEBI:29035"/>
        <label>2</label>
    </ligand>
</feature>
<evidence type="ECO:0000256" key="1">
    <source>
        <dbReference type="ARBA" id="ARBA00022723"/>
    </source>
</evidence>
<keyword evidence="3" id="KW-0464">Manganese</keyword>
<dbReference type="InterPro" id="IPR006045">
    <property type="entry name" value="Cupin_1"/>
</dbReference>
<evidence type="ECO:0000256" key="2">
    <source>
        <dbReference type="PIRSR" id="PIRSR617774-1"/>
    </source>
</evidence>
<dbReference type="PANTHER" id="PTHR35848">
    <property type="entry name" value="OXALATE-BINDING PROTEIN"/>
    <property type="match status" value="1"/>
</dbReference>
<comment type="cofactor">
    <cofactor evidence="3">
        <name>Mn(2+)</name>
        <dbReference type="ChEBI" id="CHEBI:29035"/>
    </cofactor>
    <text evidence="3">Binds 2 manganese ions per subunit.</text>
</comment>
<dbReference type="GO" id="GO:0046872">
    <property type="term" value="F:metal ion binding"/>
    <property type="evidence" value="ECO:0007669"/>
    <property type="project" value="UniProtKB-KW"/>
</dbReference>